<organism evidence="2 3">
    <name type="scientific">Pseudomonas laurentiana</name>
    <dbReference type="NCBI Taxonomy" id="2364649"/>
    <lineage>
        <taxon>Bacteria</taxon>
        <taxon>Pseudomonadati</taxon>
        <taxon>Pseudomonadota</taxon>
        <taxon>Gammaproteobacteria</taxon>
        <taxon>Pseudomonadales</taxon>
        <taxon>Pseudomonadaceae</taxon>
        <taxon>Pseudomonas</taxon>
    </lineage>
</organism>
<keyword evidence="1" id="KW-1133">Transmembrane helix</keyword>
<name>A0A6I5RS24_9PSED</name>
<keyword evidence="3" id="KW-1185">Reference proteome</keyword>
<evidence type="ECO:0000256" key="1">
    <source>
        <dbReference type="SAM" id="Phobius"/>
    </source>
</evidence>
<sequence>MKVFWGLGKALTVVFWWVVVLNLLSPAEKPFHLLINAAGATVLALHVLEVLMFNRLLRERSHRWFDRLQILLVGIFHIQSIPAPRQEAGHA</sequence>
<proteinExistence type="predicted"/>
<dbReference type="InterPro" id="IPR009525">
    <property type="entry name" value="DUF1145"/>
</dbReference>
<dbReference type="Pfam" id="PF06611">
    <property type="entry name" value="DUF1145"/>
    <property type="match status" value="1"/>
</dbReference>
<evidence type="ECO:0000313" key="3">
    <source>
        <dbReference type="Proteomes" id="UP000471751"/>
    </source>
</evidence>
<dbReference type="AlphaFoldDB" id="A0A6I5RS24"/>
<keyword evidence="1" id="KW-0812">Transmembrane</keyword>
<keyword evidence="1" id="KW-0472">Membrane</keyword>
<accession>A0A6I5RS24</accession>
<dbReference type="PANTHER" id="PTHR38775:SF1">
    <property type="entry name" value="INNER MEMBRANE PROTEIN"/>
    <property type="match status" value="1"/>
</dbReference>
<feature type="transmembrane region" description="Helical" evidence="1">
    <location>
        <begin position="7"/>
        <end position="25"/>
    </location>
</feature>
<dbReference type="EMBL" id="JAAHBT010000128">
    <property type="protein sequence ID" value="NES10446.1"/>
    <property type="molecule type" value="Genomic_DNA"/>
</dbReference>
<evidence type="ECO:0000313" key="2">
    <source>
        <dbReference type="EMBL" id="NES10446.1"/>
    </source>
</evidence>
<comment type="caution">
    <text evidence="2">The sequence shown here is derived from an EMBL/GenBank/DDBJ whole genome shotgun (WGS) entry which is preliminary data.</text>
</comment>
<reference evidence="2 3" key="1">
    <citation type="submission" date="2020-02" db="EMBL/GenBank/DDBJ databases">
        <title>Broccoli isolated Pseudomonas sp.</title>
        <authorList>
            <person name="Fujikawa T."/>
            <person name="Sawada H."/>
        </authorList>
    </citation>
    <scope>NUCLEOTIDE SEQUENCE [LARGE SCALE GENOMIC DNA]</scope>
    <source>
        <strain evidence="2 3">JCM 32154</strain>
    </source>
</reference>
<dbReference type="RefSeq" id="WP_163936607.1">
    <property type="nucleotide sequence ID" value="NZ_BMQU01000010.1"/>
</dbReference>
<gene>
    <name evidence="2" type="ORF">G3O07_12985</name>
</gene>
<feature type="transmembrane region" description="Helical" evidence="1">
    <location>
        <begin position="31"/>
        <end position="53"/>
    </location>
</feature>
<dbReference type="Proteomes" id="UP000471751">
    <property type="component" value="Unassembled WGS sequence"/>
</dbReference>
<dbReference type="PANTHER" id="PTHR38775">
    <property type="entry name" value="INNER MEMBRANE PROTEIN-RELATED"/>
    <property type="match status" value="1"/>
</dbReference>
<protein>
    <submittedName>
        <fullName evidence="2">DUF1145 domain-containing protein</fullName>
    </submittedName>
</protein>